<protein>
    <submittedName>
        <fullName evidence="1">Uncharacterized protein</fullName>
    </submittedName>
</protein>
<accession>A0A382XIL9</accession>
<name>A0A382XIL9_9ZZZZ</name>
<dbReference type="EMBL" id="UINC01168141">
    <property type="protein sequence ID" value="SVD71016.1"/>
    <property type="molecule type" value="Genomic_DNA"/>
</dbReference>
<feature type="non-terminal residue" evidence="1">
    <location>
        <position position="28"/>
    </location>
</feature>
<proteinExistence type="predicted"/>
<dbReference type="AlphaFoldDB" id="A0A382XIL9"/>
<gene>
    <name evidence="1" type="ORF">METZ01_LOCUS423870</name>
</gene>
<sequence>MEEDLSLKTIISLCKANVFDILEAGAIG</sequence>
<reference evidence="1" key="1">
    <citation type="submission" date="2018-05" db="EMBL/GenBank/DDBJ databases">
        <authorList>
            <person name="Lanie J.A."/>
            <person name="Ng W.-L."/>
            <person name="Kazmierczak K.M."/>
            <person name="Andrzejewski T.M."/>
            <person name="Davidsen T.M."/>
            <person name="Wayne K.J."/>
            <person name="Tettelin H."/>
            <person name="Glass J.I."/>
            <person name="Rusch D."/>
            <person name="Podicherti R."/>
            <person name="Tsui H.-C.T."/>
            <person name="Winkler M.E."/>
        </authorList>
    </citation>
    <scope>NUCLEOTIDE SEQUENCE</scope>
</reference>
<organism evidence="1">
    <name type="scientific">marine metagenome</name>
    <dbReference type="NCBI Taxonomy" id="408172"/>
    <lineage>
        <taxon>unclassified sequences</taxon>
        <taxon>metagenomes</taxon>
        <taxon>ecological metagenomes</taxon>
    </lineage>
</organism>
<evidence type="ECO:0000313" key="1">
    <source>
        <dbReference type="EMBL" id="SVD71016.1"/>
    </source>
</evidence>